<dbReference type="eggNOG" id="COG1268">
    <property type="taxonomic scope" value="Bacteria"/>
</dbReference>
<gene>
    <name evidence="4" type="ordered locus">Ccel_3231</name>
</gene>
<dbReference type="AlphaFoldDB" id="B8I0W5"/>
<protein>
    <recommendedName>
        <fullName evidence="2">Biotin transporter</fullName>
    </recommendedName>
</protein>
<dbReference type="GO" id="GO:0015225">
    <property type="term" value="F:biotin transmembrane transporter activity"/>
    <property type="evidence" value="ECO:0007669"/>
    <property type="project" value="UniProtKB-UniRule"/>
</dbReference>
<keyword evidence="2 3" id="KW-0472">Membrane</keyword>
<feature type="transmembrane region" description="Helical" evidence="3">
    <location>
        <begin position="87"/>
        <end position="104"/>
    </location>
</feature>
<comment type="subcellular location">
    <subcellularLocation>
        <location evidence="2">Cell membrane</location>
        <topology evidence="2">Multi-pass membrane protein</topology>
    </subcellularLocation>
</comment>
<reference evidence="4 5" key="1">
    <citation type="submission" date="2009-01" db="EMBL/GenBank/DDBJ databases">
        <title>Complete sequence of Clostridium cellulolyticum H10.</title>
        <authorList>
            <consortium name="US DOE Joint Genome Institute"/>
            <person name="Lucas S."/>
            <person name="Copeland A."/>
            <person name="Lapidus A."/>
            <person name="Glavina del Rio T."/>
            <person name="Dalin E."/>
            <person name="Tice H."/>
            <person name="Bruce D."/>
            <person name="Goodwin L."/>
            <person name="Pitluck S."/>
            <person name="Chertkov O."/>
            <person name="Saunders E."/>
            <person name="Brettin T."/>
            <person name="Detter J.C."/>
            <person name="Han C."/>
            <person name="Larimer F."/>
            <person name="Land M."/>
            <person name="Hauser L."/>
            <person name="Kyrpides N."/>
            <person name="Ivanova N."/>
            <person name="Zhou J."/>
            <person name="Richardson P."/>
        </authorList>
    </citation>
    <scope>NUCLEOTIDE SEQUENCE [LARGE SCALE GENOMIC DNA]</scope>
    <source>
        <strain evidence="5">ATCC 35319 / DSM 5812 / JCM 6584 / H10</strain>
    </source>
</reference>
<dbReference type="PANTHER" id="PTHR34295">
    <property type="entry name" value="BIOTIN TRANSPORTER BIOY"/>
    <property type="match status" value="1"/>
</dbReference>
<evidence type="ECO:0000256" key="1">
    <source>
        <dbReference type="ARBA" id="ARBA00010692"/>
    </source>
</evidence>
<keyword evidence="2" id="KW-0813">Transport</keyword>
<dbReference type="EMBL" id="CP001348">
    <property type="protein sequence ID" value="ACL77521.1"/>
    <property type="molecule type" value="Genomic_DNA"/>
</dbReference>
<dbReference type="Proteomes" id="UP000001349">
    <property type="component" value="Chromosome"/>
</dbReference>
<evidence type="ECO:0000313" key="5">
    <source>
        <dbReference type="Proteomes" id="UP000001349"/>
    </source>
</evidence>
<evidence type="ECO:0000256" key="2">
    <source>
        <dbReference type="PIRNR" id="PIRNR016661"/>
    </source>
</evidence>
<dbReference type="PANTHER" id="PTHR34295:SF1">
    <property type="entry name" value="BIOTIN TRANSPORTER BIOY"/>
    <property type="match status" value="1"/>
</dbReference>
<dbReference type="PIRSF" id="PIRSF016661">
    <property type="entry name" value="BioY"/>
    <property type="match status" value="1"/>
</dbReference>
<evidence type="ECO:0000313" key="4">
    <source>
        <dbReference type="EMBL" id="ACL77521.1"/>
    </source>
</evidence>
<comment type="similarity">
    <text evidence="1 2">Belongs to the BioY family.</text>
</comment>
<feature type="transmembrane region" description="Helical" evidence="3">
    <location>
        <begin position="7"/>
        <end position="26"/>
    </location>
</feature>
<keyword evidence="5" id="KW-1185">Reference proteome</keyword>
<dbReference type="RefSeq" id="WP_015926579.1">
    <property type="nucleotide sequence ID" value="NC_011898.1"/>
</dbReference>
<organism evidence="4 5">
    <name type="scientific">Ruminiclostridium cellulolyticum (strain ATCC 35319 / DSM 5812 / JCM 6584 / H10)</name>
    <name type="common">Clostridium cellulolyticum</name>
    <dbReference type="NCBI Taxonomy" id="394503"/>
    <lineage>
        <taxon>Bacteria</taxon>
        <taxon>Bacillati</taxon>
        <taxon>Bacillota</taxon>
        <taxon>Clostridia</taxon>
        <taxon>Eubacteriales</taxon>
        <taxon>Oscillospiraceae</taxon>
        <taxon>Ruminiclostridium</taxon>
    </lineage>
</organism>
<dbReference type="InterPro" id="IPR003784">
    <property type="entry name" value="BioY"/>
</dbReference>
<dbReference type="HOGENOM" id="CLU_077931_3_0_9"/>
<sequence>MIKSTNIRQISVIGVITAVICILGPLSIPIGVVPISFTNLAIYFALYTLGMKKGTLSYIVYMLIGLVGIPVFSGFSGGLSKLVGPTGGYIIGFIFMAVIGGYFIDRFWDKWYLSLIGMVVGTAVCYLFGTVWLAYQAHISLGAAFSAGVIPFIPGDMVKILVAAFVGPQIRRGLIKANLLKFSH</sequence>
<dbReference type="KEGG" id="cce:Ccel_3231"/>
<dbReference type="OrthoDB" id="9803495at2"/>
<name>B8I0W5_RUMCH</name>
<dbReference type="Pfam" id="PF02632">
    <property type="entry name" value="BioY"/>
    <property type="match status" value="1"/>
</dbReference>
<feature type="transmembrane region" description="Helical" evidence="3">
    <location>
        <begin position="111"/>
        <end position="135"/>
    </location>
</feature>
<feature type="transmembrane region" description="Helical" evidence="3">
    <location>
        <begin position="32"/>
        <end position="49"/>
    </location>
</feature>
<feature type="transmembrane region" description="Helical" evidence="3">
    <location>
        <begin position="141"/>
        <end position="166"/>
    </location>
</feature>
<accession>B8I0W5</accession>
<dbReference type="Gene3D" id="1.10.1760.20">
    <property type="match status" value="1"/>
</dbReference>
<keyword evidence="3" id="KW-0812">Transmembrane</keyword>
<keyword evidence="3" id="KW-1133">Transmembrane helix</keyword>
<feature type="transmembrane region" description="Helical" evidence="3">
    <location>
        <begin position="56"/>
        <end position="75"/>
    </location>
</feature>
<proteinExistence type="inferred from homology"/>
<evidence type="ECO:0000256" key="3">
    <source>
        <dbReference type="SAM" id="Phobius"/>
    </source>
</evidence>
<dbReference type="GO" id="GO:0005886">
    <property type="term" value="C:plasma membrane"/>
    <property type="evidence" value="ECO:0007669"/>
    <property type="project" value="UniProtKB-SubCell"/>
</dbReference>
<keyword evidence="2" id="KW-1003">Cell membrane</keyword>
<dbReference type="STRING" id="394503.Ccel_3231"/>